<dbReference type="AlphaFoldDB" id="A0AAV9IU20"/>
<protein>
    <submittedName>
        <fullName evidence="1">Uncharacterized protein</fullName>
    </submittedName>
</protein>
<evidence type="ECO:0000313" key="1">
    <source>
        <dbReference type="EMBL" id="KAK4535762.1"/>
    </source>
</evidence>
<proteinExistence type="predicted"/>
<sequence>MASSEAARVETAHRELRTLLRIAADTLRALRQPEPDAEALLELQGRLVDTVVRVRAETSAAIDALQEPISWEGHDAPAPWDVADTRREWSTLTIADATATHPSSAT</sequence>
<dbReference type="Proteomes" id="UP001301350">
    <property type="component" value="Unassembled WGS sequence"/>
</dbReference>
<organism evidence="1 2">
    <name type="scientific">Cyanidium caldarium</name>
    <name type="common">Red alga</name>
    <dbReference type="NCBI Taxonomy" id="2771"/>
    <lineage>
        <taxon>Eukaryota</taxon>
        <taxon>Rhodophyta</taxon>
        <taxon>Bangiophyceae</taxon>
        <taxon>Cyanidiales</taxon>
        <taxon>Cyanidiaceae</taxon>
        <taxon>Cyanidium</taxon>
    </lineage>
</organism>
<accession>A0AAV9IU20</accession>
<keyword evidence="2" id="KW-1185">Reference proteome</keyword>
<gene>
    <name evidence="1" type="ORF">CDCA_CDCA06G1787</name>
</gene>
<reference evidence="1 2" key="1">
    <citation type="submission" date="2022-07" db="EMBL/GenBank/DDBJ databases">
        <title>Genome-wide signatures of adaptation to extreme environments.</title>
        <authorList>
            <person name="Cho C.H."/>
            <person name="Yoon H.S."/>
        </authorList>
    </citation>
    <scope>NUCLEOTIDE SEQUENCE [LARGE SCALE GENOMIC DNA]</scope>
    <source>
        <strain evidence="1 2">DBV 063 E5</strain>
    </source>
</reference>
<name>A0AAV9IU20_CYACA</name>
<evidence type="ECO:0000313" key="2">
    <source>
        <dbReference type="Proteomes" id="UP001301350"/>
    </source>
</evidence>
<dbReference type="EMBL" id="JANCYW010000006">
    <property type="protein sequence ID" value="KAK4535762.1"/>
    <property type="molecule type" value="Genomic_DNA"/>
</dbReference>
<comment type="caution">
    <text evidence="1">The sequence shown here is derived from an EMBL/GenBank/DDBJ whole genome shotgun (WGS) entry which is preliminary data.</text>
</comment>